<dbReference type="Proteomes" id="UP001224845">
    <property type="component" value="Unassembled WGS sequence"/>
</dbReference>
<organism evidence="1 2">
    <name type="scientific">Variovorax paradoxus</name>
    <dbReference type="NCBI Taxonomy" id="34073"/>
    <lineage>
        <taxon>Bacteria</taxon>
        <taxon>Pseudomonadati</taxon>
        <taxon>Pseudomonadota</taxon>
        <taxon>Betaproteobacteria</taxon>
        <taxon>Burkholderiales</taxon>
        <taxon>Comamonadaceae</taxon>
        <taxon>Variovorax</taxon>
    </lineage>
</organism>
<dbReference type="PANTHER" id="PTHR36302">
    <property type="entry name" value="BLR7088 PROTEIN"/>
    <property type="match status" value="1"/>
</dbReference>
<evidence type="ECO:0000313" key="2">
    <source>
        <dbReference type="Proteomes" id="UP001224845"/>
    </source>
</evidence>
<dbReference type="Gene3D" id="2.60.40.1890">
    <property type="entry name" value="PCu(A)C copper chaperone"/>
    <property type="match status" value="1"/>
</dbReference>
<comment type="caution">
    <text evidence="1">The sequence shown here is derived from an EMBL/GenBank/DDBJ whole genome shotgun (WGS) entry which is preliminary data.</text>
</comment>
<dbReference type="AlphaFoldDB" id="A0AAW8EA32"/>
<dbReference type="InterPro" id="IPR036182">
    <property type="entry name" value="PCuAC_sf"/>
</dbReference>
<proteinExistence type="predicted"/>
<dbReference type="Pfam" id="PF04314">
    <property type="entry name" value="PCuAC"/>
    <property type="match status" value="1"/>
</dbReference>
<dbReference type="RefSeq" id="WP_307591644.1">
    <property type="nucleotide sequence ID" value="NZ_JAUSRV010000001.1"/>
</dbReference>
<dbReference type="InterPro" id="IPR007410">
    <property type="entry name" value="LpqE-like"/>
</dbReference>
<dbReference type="InterPro" id="IPR058248">
    <property type="entry name" value="Lxx211020-like"/>
</dbReference>
<evidence type="ECO:0000313" key="1">
    <source>
        <dbReference type="EMBL" id="MDP9968977.1"/>
    </source>
</evidence>
<reference evidence="1" key="1">
    <citation type="submission" date="2023-07" db="EMBL/GenBank/DDBJ databases">
        <title>Sorghum-associated microbial communities from plants grown in Nebraska, USA.</title>
        <authorList>
            <person name="Schachtman D."/>
        </authorList>
    </citation>
    <scope>NUCLEOTIDE SEQUENCE</scope>
    <source>
        <strain evidence="1">DS3315</strain>
    </source>
</reference>
<dbReference type="SUPFAM" id="SSF110087">
    <property type="entry name" value="DR1885-like metal-binding protein"/>
    <property type="match status" value="1"/>
</dbReference>
<sequence length="165" mass="17552">MGSFSAGHHVLGAALVLSTFIVHAYEYTAGALKIVHPFAVVSTPGATTGAAFIERIENSLAQRDRLVRVSSPIASKVLLHQHETTSSGVMKMREVAYISVEGGANTDVGKSSGYHLMLHELRKPLVAGDRIAATLYFELAGPVEVAFVVAPATSESAINPHQHKH</sequence>
<accession>A0AAW8EA32</accession>
<protein>
    <submittedName>
        <fullName evidence="1">Copper(I)-binding protein</fullName>
    </submittedName>
</protein>
<name>A0AAW8EA32_VARPD</name>
<dbReference type="PANTHER" id="PTHR36302:SF1">
    <property type="entry name" value="COPPER CHAPERONE PCU(A)C"/>
    <property type="match status" value="1"/>
</dbReference>
<gene>
    <name evidence="1" type="ORF">J2W39_000200</name>
</gene>
<dbReference type="EMBL" id="JAUSRV010000001">
    <property type="protein sequence ID" value="MDP9968977.1"/>
    <property type="molecule type" value="Genomic_DNA"/>
</dbReference>